<name>A0A8T1XEC2_9STRA</name>
<dbReference type="EMBL" id="JAGDFL010000001">
    <property type="protein sequence ID" value="KAG7402363.1"/>
    <property type="molecule type" value="Genomic_DNA"/>
</dbReference>
<protein>
    <submittedName>
        <fullName evidence="4">Solute carrier 8 sodium calcium exchanger member</fullName>
    </submittedName>
</protein>
<evidence type="ECO:0000313" key="5">
    <source>
        <dbReference type="Proteomes" id="UP000693981"/>
    </source>
</evidence>
<dbReference type="PANTHER" id="PTHR11878">
    <property type="entry name" value="SODIUM/CALCIUM EXCHANGER"/>
    <property type="match status" value="1"/>
</dbReference>
<dbReference type="InterPro" id="IPR003644">
    <property type="entry name" value="Calx_beta"/>
</dbReference>
<reference evidence="4" key="1">
    <citation type="submission" date="2021-02" db="EMBL/GenBank/DDBJ databases">
        <authorList>
            <person name="Palmer J.M."/>
        </authorList>
    </citation>
    <scope>NUCLEOTIDE SEQUENCE</scope>
    <source>
        <strain evidence="4">SCRP23</strain>
    </source>
</reference>
<dbReference type="GO" id="GO:0016020">
    <property type="term" value="C:membrane"/>
    <property type="evidence" value="ECO:0007669"/>
    <property type="project" value="InterPro"/>
</dbReference>
<gene>
    <name evidence="4" type="primary">GPR98</name>
    <name evidence="4" type="ORF">PHYBOEH_000071</name>
</gene>
<keyword evidence="1" id="KW-0406">Ion transport</keyword>
<sequence>MLRGFIGVQLLFLLVLVACTDAVSTIGFDSSFTSAASPFPVVECDATCSSPGSVTLDLVVTRSGDLSSSASVSVSTRPSSNSNVNSATSGADYTPLTNFVVTFAVSETQRIVPVTIVSDGVYESDEQFEAYLANPSAGATLDTTASTAYVVITDGGDAGIFEFSAASYTFREDASTVQVKIVRGGGTSGNVVVNYALANPMQATAVVNSNFKLTRSVYQASFDEGQTEAYIDIEPVNDDVYEANEYFYLEISSVSSPGKVGLTSTTVVFIADDGDAGQFNFAVPYIFCREDSGNAVVTIVRSGGFSSASYVPVALVVSTVSADSNATQGGSRAFDYLDVSQQLTWATDQVSQTFAVKVFNNNRYQPASRAVKVRLDSVTGGATIGTQSEMWIYIVDDRDAGTLSFASSHYEVLENSGRVTVTISRSGIPDATNINTYTDGVVTVDIATYSGTILPGKSKYDIDYDYGIVQTRGCTHISPCIPNC</sequence>
<feature type="domain" description="Calx-beta" evidence="3">
    <location>
        <begin position="13"/>
        <end position="133"/>
    </location>
</feature>
<evidence type="ECO:0000313" key="4">
    <source>
        <dbReference type="EMBL" id="KAG7402363.1"/>
    </source>
</evidence>
<evidence type="ECO:0000256" key="1">
    <source>
        <dbReference type="ARBA" id="ARBA00023065"/>
    </source>
</evidence>
<accession>A0A8T1XEC2</accession>
<keyword evidence="2" id="KW-0732">Signal</keyword>
<keyword evidence="1" id="KW-0813">Transport</keyword>
<evidence type="ECO:0000256" key="2">
    <source>
        <dbReference type="SAM" id="SignalP"/>
    </source>
</evidence>
<feature type="domain" description="Calx-beta" evidence="3">
    <location>
        <begin position="266"/>
        <end position="376"/>
    </location>
</feature>
<dbReference type="Pfam" id="PF03160">
    <property type="entry name" value="Calx-beta"/>
    <property type="match status" value="3"/>
</dbReference>
<dbReference type="GO" id="GO:0030001">
    <property type="term" value="P:metal ion transport"/>
    <property type="evidence" value="ECO:0007669"/>
    <property type="project" value="TreeGrafter"/>
</dbReference>
<feature type="chain" id="PRO_5035850071" evidence="2">
    <location>
        <begin position="23"/>
        <end position="484"/>
    </location>
</feature>
<dbReference type="OrthoDB" id="418484at2759"/>
<dbReference type="AlphaFoldDB" id="A0A8T1XEC2"/>
<keyword evidence="5" id="KW-1185">Reference proteome</keyword>
<dbReference type="GO" id="GO:0007154">
    <property type="term" value="P:cell communication"/>
    <property type="evidence" value="ECO:0007669"/>
    <property type="project" value="InterPro"/>
</dbReference>
<proteinExistence type="predicted"/>
<organism evidence="4 5">
    <name type="scientific">Phytophthora boehmeriae</name>
    <dbReference type="NCBI Taxonomy" id="109152"/>
    <lineage>
        <taxon>Eukaryota</taxon>
        <taxon>Sar</taxon>
        <taxon>Stramenopiles</taxon>
        <taxon>Oomycota</taxon>
        <taxon>Peronosporomycetes</taxon>
        <taxon>Peronosporales</taxon>
        <taxon>Peronosporaceae</taxon>
        <taxon>Phytophthora</taxon>
    </lineage>
</organism>
<feature type="signal peptide" evidence="2">
    <location>
        <begin position="1"/>
        <end position="22"/>
    </location>
</feature>
<dbReference type="SMART" id="SM00237">
    <property type="entry name" value="Calx_beta"/>
    <property type="match status" value="3"/>
</dbReference>
<dbReference type="PANTHER" id="PTHR11878:SF65">
    <property type="entry name" value="NA_CA-EXCHANGE PROTEIN, ISOFORM G"/>
    <property type="match status" value="1"/>
</dbReference>
<dbReference type="InterPro" id="IPR051171">
    <property type="entry name" value="CaCA"/>
</dbReference>
<comment type="caution">
    <text evidence="4">The sequence shown here is derived from an EMBL/GenBank/DDBJ whole genome shotgun (WGS) entry which is preliminary data.</text>
</comment>
<dbReference type="PROSITE" id="PS51257">
    <property type="entry name" value="PROKAR_LIPOPROTEIN"/>
    <property type="match status" value="1"/>
</dbReference>
<feature type="domain" description="Calx-beta" evidence="3">
    <location>
        <begin position="148"/>
        <end position="252"/>
    </location>
</feature>
<evidence type="ECO:0000259" key="3">
    <source>
        <dbReference type="SMART" id="SM00237"/>
    </source>
</evidence>
<dbReference type="Proteomes" id="UP000693981">
    <property type="component" value="Unassembled WGS sequence"/>
</dbReference>